<dbReference type="EMBL" id="JASBQV010000008">
    <property type="protein sequence ID" value="MDI3234720.1"/>
    <property type="molecule type" value="Genomic_DNA"/>
</dbReference>
<accession>A0ABT6R1A4</accession>
<dbReference type="PANTHER" id="PTHR10885:SF0">
    <property type="entry name" value="ISOPENTENYL-DIPHOSPHATE DELTA-ISOMERASE"/>
    <property type="match status" value="1"/>
</dbReference>
<organism evidence="2 3">
    <name type="scientific">Exiguobacterium antarcticum</name>
    <dbReference type="NCBI Taxonomy" id="132920"/>
    <lineage>
        <taxon>Bacteria</taxon>
        <taxon>Bacillati</taxon>
        <taxon>Bacillota</taxon>
        <taxon>Bacilli</taxon>
        <taxon>Bacillales</taxon>
        <taxon>Bacillales Family XII. Incertae Sedis</taxon>
        <taxon>Exiguobacterium</taxon>
    </lineage>
</organism>
<dbReference type="SUPFAM" id="SSF55811">
    <property type="entry name" value="Nudix"/>
    <property type="match status" value="1"/>
</dbReference>
<dbReference type="Gene3D" id="3.90.79.10">
    <property type="entry name" value="Nucleoside Triphosphate Pyrophosphohydrolase"/>
    <property type="match status" value="1"/>
</dbReference>
<protein>
    <submittedName>
        <fullName evidence="2">NUDIX domain-containing protein</fullName>
    </submittedName>
</protein>
<dbReference type="CDD" id="cd04692">
    <property type="entry name" value="NUDIX_Hydrolase"/>
    <property type="match status" value="1"/>
</dbReference>
<name>A0ABT6R1A4_9BACL</name>
<dbReference type="Proteomes" id="UP001243286">
    <property type="component" value="Unassembled WGS sequence"/>
</dbReference>
<proteinExistence type="predicted"/>
<dbReference type="InterPro" id="IPR000086">
    <property type="entry name" value="NUDIX_hydrolase_dom"/>
</dbReference>
<evidence type="ECO:0000313" key="3">
    <source>
        <dbReference type="Proteomes" id="UP001243286"/>
    </source>
</evidence>
<reference evidence="2 3" key="1">
    <citation type="submission" date="2023-04" db="EMBL/GenBank/DDBJ databases">
        <title>Antarctic isolates genomes.</title>
        <authorList>
            <person name="Dimov S.G."/>
        </authorList>
    </citation>
    <scope>NUCLEOTIDE SEQUENCE [LARGE SCALE GENOMIC DNA]</scope>
    <source>
        <strain evidence="2 3">AL19</strain>
    </source>
</reference>
<evidence type="ECO:0000313" key="2">
    <source>
        <dbReference type="EMBL" id="MDI3234720.1"/>
    </source>
</evidence>
<dbReference type="RefSeq" id="WP_014969971.1">
    <property type="nucleotide sequence ID" value="NZ_JASBQV010000008.1"/>
</dbReference>
<comment type="caution">
    <text evidence="2">The sequence shown here is derived from an EMBL/GenBank/DDBJ whole genome shotgun (WGS) entry which is preliminary data.</text>
</comment>
<dbReference type="Pfam" id="PF00293">
    <property type="entry name" value="NUDIX"/>
    <property type="match status" value="1"/>
</dbReference>
<dbReference type="PROSITE" id="PS51462">
    <property type="entry name" value="NUDIX"/>
    <property type="match status" value="1"/>
</dbReference>
<gene>
    <name evidence="2" type="ORF">QK289_06845</name>
</gene>
<sequence length="197" mass="22843">MSESEQLMVVDVSGRPLYRATRQTVHTKGLWHETFHCFVVDLEKGYVLLQQRAKQKKDFPELLDITAAGHLLAGETPAEGVRELEEEIGLVRAFEDLYPIGVFLEELIFPDLLDRERVHLFITDSSEPLHRYVLQSTEVSRLVAFSFSEFARLTEDGTDELVTVGQEIIRRDQFVPHPVRYWRKVNEGIRAYRARKT</sequence>
<feature type="domain" description="Nudix hydrolase" evidence="1">
    <location>
        <begin position="30"/>
        <end position="167"/>
    </location>
</feature>
<evidence type="ECO:0000259" key="1">
    <source>
        <dbReference type="PROSITE" id="PS51462"/>
    </source>
</evidence>
<dbReference type="PANTHER" id="PTHR10885">
    <property type="entry name" value="ISOPENTENYL-DIPHOSPHATE DELTA-ISOMERASE"/>
    <property type="match status" value="1"/>
</dbReference>
<keyword evidence="3" id="KW-1185">Reference proteome</keyword>
<dbReference type="InterPro" id="IPR015797">
    <property type="entry name" value="NUDIX_hydrolase-like_dom_sf"/>
</dbReference>